<reference evidence="2" key="1">
    <citation type="journal article" date="2023" name="Nat. Plants">
        <title>Single-cell RNA sequencing provides a high-resolution roadmap for understanding the multicellular compartmentation of specialized metabolism.</title>
        <authorList>
            <person name="Sun S."/>
            <person name="Shen X."/>
            <person name="Li Y."/>
            <person name="Li Y."/>
            <person name="Wang S."/>
            <person name="Li R."/>
            <person name="Zhang H."/>
            <person name="Shen G."/>
            <person name="Guo B."/>
            <person name="Wei J."/>
            <person name="Xu J."/>
            <person name="St-Pierre B."/>
            <person name="Chen S."/>
            <person name="Sun C."/>
        </authorList>
    </citation>
    <scope>NUCLEOTIDE SEQUENCE [LARGE SCALE GENOMIC DNA]</scope>
</reference>
<gene>
    <name evidence="1" type="ORF">M9H77_11908</name>
</gene>
<keyword evidence="2" id="KW-1185">Reference proteome</keyword>
<evidence type="ECO:0000313" key="2">
    <source>
        <dbReference type="Proteomes" id="UP001060085"/>
    </source>
</evidence>
<comment type="caution">
    <text evidence="1">The sequence shown here is derived from an EMBL/GenBank/DDBJ whole genome shotgun (WGS) entry which is preliminary data.</text>
</comment>
<name>A0ACC0BG03_CATRO</name>
<evidence type="ECO:0000313" key="1">
    <source>
        <dbReference type="EMBL" id="KAI5671544.1"/>
    </source>
</evidence>
<protein>
    <submittedName>
        <fullName evidence="1">Uncharacterized protein</fullName>
    </submittedName>
</protein>
<proteinExistence type="predicted"/>
<sequence length="162" mass="17545">MAEGHLALQGYPLQVLKWYDKPLIQATESENVSNSAKDNVMLGQVSATGSLSAVSIPGPVEQLYTTTESEKGKTGAQANSHPVLDHGLIKDTIAYKGYYSDSNVVAGFVQDKENEFESLRGFHNLLKAKTNPKPSGILNFGKTTSKATNGNVKCRKSTRSRK</sequence>
<dbReference type="EMBL" id="CM044703">
    <property type="protein sequence ID" value="KAI5671544.1"/>
    <property type="molecule type" value="Genomic_DNA"/>
</dbReference>
<dbReference type="Proteomes" id="UP001060085">
    <property type="component" value="Linkage Group LG03"/>
</dbReference>
<organism evidence="1 2">
    <name type="scientific">Catharanthus roseus</name>
    <name type="common">Madagascar periwinkle</name>
    <name type="synonym">Vinca rosea</name>
    <dbReference type="NCBI Taxonomy" id="4058"/>
    <lineage>
        <taxon>Eukaryota</taxon>
        <taxon>Viridiplantae</taxon>
        <taxon>Streptophyta</taxon>
        <taxon>Embryophyta</taxon>
        <taxon>Tracheophyta</taxon>
        <taxon>Spermatophyta</taxon>
        <taxon>Magnoliopsida</taxon>
        <taxon>eudicotyledons</taxon>
        <taxon>Gunneridae</taxon>
        <taxon>Pentapetalae</taxon>
        <taxon>asterids</taxon>
        <taxon>lamiids</taxon>
        <taxon>Gentianales</taxon>
        <taxon>Apocynaceae</taxon>
        <taxon>Rauvolfioideae</taxon>
        <taxon>Vinceae</taxon>
        <taxon>Catharanthinae</taxon>
        <taxon>Catharanthus</taxon>
    </lineage>
</organism>
<accession>A0ACC0BG03</accession>